<dbReference type="EMBL" id="HF935502">
    <property type="protein sequence ID" value="CCX10014.1"/>
    <property type="molecule type" value="Genomic_DNA"/>
</dbReference>
<feature type="compositionally biased region" description="Low complexity" evidence="2">
    <location>
        <begin position="334"/>
        <end position="345"/>
    </location>
</feature>
<dbReference type="OMA" id="ATGWENM"/>
<name>U4L2E7_PYROM</name>
<feature type="coiled-coil region" evidence="1">
    <location>
        <begin position="249"/>
        <end position="283"/>
    </location>
</feature>
<accession>U4L2E7</accession>
<dbReference type="eggNOG" id="ENOG502R2UZ">
    <property type="taxonomic scope" value="Eukaryota"/>
</dbReference>
<dbReference type="STRING" id="1076935.U4L2E7"/>
<feature type="region of interest" description="Disordered" evidence="2">
    <location>
        <begin position="1"/>
        <end position="150"/>
    </location>
</feature>
<gene>
    <name evidence="3" type="ORF">PCON_09607</name>
</gene>
<feature type="compositionally biased region" description="Polar residues" evidence="2">
    <location>
        <begin position="64"/>
        <end position="105"/>
    </location>
</feature>
<dbReference type="AlphaFoldDB" id="U4L2E7"/>
<keyword evidence="1" id="KW-0175">Coiled coil</keyword>
<feature type="compositionally biased region" description="Pro residues" evidence="2">
    <location>
        <begin position="420"/>
        <end position="435"/>
    </location>
</feature>
<keyword evidence="4" id="KW-1185">Reference proteome</keyword>
<feature type="region of interest" description="Disordered" evidence="2">
    <location>
        <begin position="318"/>
        <end position="386"/>
    </location>
</feature>
<reference evidence="3 4" key="1">
    <citation type="journal article" date="2013" name="PLoS Genet.">
        <title>The genome and development-dependent transcriptomes of Pyronema confluens: a window into fungal evolution.</title>
        <authorList>
            <person name="Traeger S."/>
            <person name="Altegoer F."/>
            <person name="Freitag M."/>
            <person name="Gabaldon T."/>
            <person name="Kempken F."/>
            <person name="Kumar A."/>
            <person name="Marcet-Houben M."/>
            <person name="Poggeler S."/>
            <person name="Stajich J.E."/>
            <person name="Nowrousian M."/>
        </authorList>
    </citation>
    <scope>NUCLEOTIDE SEQUENCE [LARGE SCALE GENOMIC DNA]</scope>
    <source>
        <strain evidence="4">CBS 100304</strain>
        <tissue evidence="3">Vegetative mycelium</tissue>
    </source>
</reference>
<sequence>MTSAGDTRAGQTQNTNQHQRTAGNGLSDGAMGSEEKPRIIGPASGPQGRAIGGATSGQRVHAPSNAQRPSTSYTSQPATTAAPGPSTNQRQPQPTTSRPTGSNAPRQPEPVAQSVPHPTVSNPPASNGSRATNNNSNGVATQPAGSRTSSFPHAFERWEMLSSRWEGLTGYWVSRLEQNRQELSHLPLEQEMSRQITDLAAAGANLFQALIELQRLRASSERKFQRWFFETRADQERAREISSSLEVTIRDERQKRALALAQIKQLEKDKLTAETMVEETRRELQISREECRRAWEELGRREQDEREITTFLKDGHPALVGGVQVTPMPMPGVPSRSNSQSNRPRTATGAPNSATGAMPDSYSDRAGPTSPPRQPHPLAQEQHMPPMTQPLHHEQDIQDLHQAPTSTAAATARTTTAPGTPSPLYPPQQPLPAPPTQSSQQAQREQQQREQQAREHAQQQQAAQDREQFYQHAPTTLHDPAPANPSPVSYVTNPAMGSPTMSASSIAWETDEHGNIILDETGNPMVVRRPGDLDDDDDESYTGEDWGAYPDYTGAGYGGGVGIGGGAATGWENMQRHHHPTRLSDVLEEDERMTVSDGRRSRG</sequence>
<evidence type="ECO:0000256" key="2">
    <source>
        <dbReference type="SAM" id="MobiDB-lite"/>
    </source>
</evidence>
<protein>
    <submittedName>
        <fullName evidence="3">Uncharacterized protein</fullName>
    </submittedName>
</protein>
<organism evidence="3 4">
    <name type="scientific">Pyronema omphalodes (strain CBS 100304)</name>
    <name type="common">Pyronema confluens</name>
    <dbReference type="NCBI Taxonomy" id="1076935"/>
    <lineage>
        <taxon>Eukaryota</taxon>
        <taxon>Fungi</taxon>
        <taxon>Dikarya</taxon>
        <taxon>Ascomycota</taxon>
        <taxon>Pezizomycotina</taxon>
        <taxon>Pezizomycetes</taxon>
        <taxon>Pezizales</taxon>
        <taxon>Pyronemataceae</taxon>
        <taxon>Pyronema</taxon>
    </lineage>
</organism>
<dbReference type="OrthoDB" id="5945798at2759"/>
<evidence type="ECO:0000256" key="1">
    <source>
        <dbReference type="SAM" id="Coils"/>
    </source>
</evidence>
<feature type="region of interest" description="Disordered" evidence="2">
    <location>
        <begin position="405"/>
        <end position="495"/>
    </location>
</feature>
<feature type="compositionally biased region" description="Polar residues" evidence="2">
    <location>
        <begin position="119"/>
        <end position="150"/>
    </location>
</feature>
<evidence type="ECO:0000313" key="4">
    <source>
        <dbReference type="Proteomes" id="UP000018144"/>
    </source>
</evidence>
<feature type="region of interest" description="Disordered" evidence="2">
    <location>
        <begin position="576"/>
        <end position="603"/>
    </location>
</feature>
<feature type="compositionally biased region" description="Acidic residues" evidence="2">
    <location>
        <begin position="533"/>
        <end position="542"/>
    </location>
</feature>
<evidence type="ECO:0000313" key="3">
    <source>
        <dbReference type="EMBL" id="CCX10014.1"/>
    </source>
</evidence>
<feature type="compositionally biased region" description="Basic and acidic residues" evidence="2">
    <location>
        <begin position="446"/>
        <end position="457"/>
    </location>
</feature>
<feature type="compositionally biased region" description="Polar residues" evidence="2">
    <location>
        <begin position="1"/>
        <end position="24"/>
    </location>
</feature>
<feature type="region of interest" description="Disordered" evidence="2">
    <location>
        <begin position="521"/>
        <end position="551"/>
    </location>
</feature>
<proteinExistence type="predicted"/>
<dbReference type="Proteomes" id="UP000018144">
    <property type="component" value="Unassembled WGS sequence"/>
</dbReference>
<feature type="compositionally biased region" description="Low complexity" evidence="2">
    <location>
        <begin position="405"/>
        <end position="419"/>
    </location>
</feature>
<feature type="compositionally biased region" description="Basic and acidic residues" evidence="2">
    <location>
        <begin position="592"/>
        <end position="603"/>
    </location>
</feature>
<feature type="compositionally biased region" description="Low complexity" evidence="2">
    <location>
        <begin position="436"/>
        <end position="445"/>
    </location>
</feature>